<keyword evidence="9" id="KW-1185">Reference proteome</keyword>
<sequence length="253" mass="26905">MDKNDVVLKPRNTAGNDEPDVNGGGEEIRDQVAGFMEAWGIPGVAPFAFCLFFSKLVAYTFFYWLPFYISHKVIGGEYLSDLTVGMLSSLFDVGGVFGGILAGHISDHLDARAITASSFMYCAIPALFLYHAYGSISLFCNAAPMIVASLFSNRPYALITTAVSADIGTHGSLKGNSRALATVTGIIDETGSVGAAIGPLLTGCLSSRSWDSVFIMLMVAALIAGLLLTKLVIVEVKVKLRTRSSSSLEESLI</sequence>
<comment type="subcellular location">
    <subcellularLocation>
        <location evidence="1">Membrane</location>
        <topology evidence="1">Multi-pass membrane protein</topology>
    </subcellularLocation>
</comment>
<organism evidence="8 9">
    <name type="scientific">Platanthera zijinensis</name>
    <dbReference type="NCBI Taxonomy" id="2320716"/>
    <lineage>
        <taxon>Eukaryota</taxon>
        <taxon>Viridiplantae</taxon>
        <taxon>Streptophyta</taxon>
        <taxon>Embryophyta</taxon>
        <taxon>Tracheophyta</taxon>
        <taxon>Spermatophyta</taxon>
        <taxon>Magnoliopsida</taxon>
        <taxon>Liliopsida</taxon>
        <taxon>Asparagales</taxon>
        <taxon>Orchidaceae</taxon>
        <taxon>Orchidoideae</taxon>
        <taxon>Orchideae</taxon>
        <taxon>Orchidinae</taxon>
        <taxon>Platanthera</taxon>
    </lineage>
</organism>
<keyword evidence="2 6" id="KW-0812">Transmembrane</keyword>
<dbReference type="AlphaFoldDB" id="A0AAP0BWQ9"/>
<feature type="transmembrane region" description="Helical" evidence="6">
    <location>
        <begin position="213"/>
        <end position="233"/>
    </location>
</feature>
<dbReference type="Proteomes" id="UP001418222">
    <property type="component" value="Unassembled WGS sequence"/>
</dbReference>
<evidence type="ECO:0000256" key="5">
    <source>
        <dbReference type="SAM" id="MobiDB-lite"/>
    </source>
</evidence>
<keyword evidence="3 6" id="KW-1133">Transmembrane helix</keyword>
<dbReference type="InterPro" id="IPR020846">
    <property type="entry name" value="MFS_dom"/>
</dbReference>
<dbReference type="PROSITE" id="PS50850">
    <property type="entry name" value="MFS"/>
    <property type="match status" value="1"/>
</dbReference>
<dbReference type="SUPFAM" id="SSF103473">
    <property type="entry name" value="MFS general substrate transporter"/>
    <property type="match status" value="1"/>
</dbReference>
<dbReference type="InterPro" id="IPR036259">
    <property type="entry name" value="MFS_trans_sf"/>
</dbReference>
<gene>
    <name evidence="8" type="ORF">KSP39_PZI004096</name>
</gene>
<evidence type="ECO:0000256" key="4">
    <source>
        <dbReference type="ARBA" id="ARBA00023136"/>
    </source>
</evidence>
<evidence type="ECO:0000313" key="9">
    <source>
        <dbReference type="Proteomes" id="UP001418222"/>
    </source>
</evidence>
<dbReference type="Gene3D" id="1.20.1250.20">
    <property type="entry name" value="MFS general substrate transporter like domains"/>
    <property type="match status" value="1"/>
</dbReference>
<dbReference type="PANTHER" id="PTHR43184:SF12">
    <property type="entry name" value="SUGAR PHOSPHATE EXCHANGER 3"/>
    <property type="match status" value="1"/>
</dbReference>
<protein>
    <submittedName>
        <fullName evidence="8">Glycerol-3-phosphate transporter 1</fullName>
    </submittedName>
</protein>
<evidence type="ECO:0000259" key="7">
    <source>
        <dbReference type="PROSITE" id="PS50850"/>
    </source>
</evidence>
<feature type="transmembrane region" description="Helical" evidence="6">
    <location>
        <begin position="39"/>
        <end position="62"/>
    </location>
</feature>
<evidence type="ECO:0000256" key="1">
    <source>
        <dbReference type="ARBA" id="ARBA00004141"/>
    </source>
</evidence>
<dbReference type="PANTHER" id="PTHR43184">
    <property type="entry name" value="MAJOR FACILITATOR SUPERFAMILY TRANSPORTER 16, ISOFORM B"/>
    <property type="match status" value="1"/>
</dbReference>
<feature type="region of interest" description="Disordered" evidence="5">
    <location>
        <begin position="1"/>
        <end position="25"/>
    </location>
</feature>
<evidence type="ECO:0000256" key="3">
    <source>
        <dbReference type="ARBA" id="ARBA00022989"/>
    </source>
</evidence>
<keyword evidence="4 6" id="KW-0472">Membrane</keyword>
<evidence type="ECO:0000313" key="8">
    <source>
        <dbReference type="EMBL" id="KAK8951629.1"/>
    </source>
</evidence>
<reference evidence="8 9" key="1">
    <citation type="journal article" date="2022" name="Nat. Plants">
        <title>Genomes of leafy and leafless Platanthera orchids illuminate the evolution of mycoheterotrophy.</title>
        <authorList>
            <person name="Li M.H."/>
            <person name="Liu K.W."/>
            <person name="Li Z."/>
            <person name="Lu H.C."/>
            <person name="Ye Q.L."/>
            <person name="Zhang D."/>
            <person name="Wang J.Y."/>
            <person name="Li Y.F."/>
            <person name="Zhong Z.M."/>
            <person name="Liu X."/>
            <person name="Yu X."/>
            <person name="Liu D.K."/>
            <person name="Tu X.D."/>
            <person name="Liu B."/>
            <person name="Hao Y."/>
            <person name="Liao X.Y."/>
            <person name="Jiang Y.T."/>
            <person name="Sun W.H."/>
            <person name="Chen J."/>
            <person name="Chen Y.Q."/>
            <person name="Ai Y."/>
            <person name="Zhai J.W."/>
            <person name="Wu S.S."/>
            <person name="Zhou Z."/>
            <person name="Hsiao Y.Y."/>
            <person name="Wu W.L."/>
            <person name="Chen Y.Y."/>
            <person name="Lin Y.F."/>
            <person name="Hsu J.L."/>
            <person name="Li C.Y."/>
            <person name="Wang Z.W."/>
            <person name="Zhao X."/>
            <person name="Zhong W.Y."/>
            <person name="Ma X.K."/>
            <person name="Ma L."/>
            <person name="Huang J."/>
            <person name="Chen G.Z."/>
            <person name="Huang M.Z."/>
            <person name="Huang L."/>
            <person name="Peng D.H."/>
            <person name="Luo Y.B."/>
            <person name="Zou S.Q."/>
            <person name="Chen S.P."/>
            <person name="Lan S."/>
            <person name="Tsai W.C."/>
            <person name="Van de Peer Y."/>
            <person name="Liu Z.J."/>
        </authorList>
    </citation>
    <scope>NUCLEOTIDE SEQUENCE [LARGE SCALE GENOMIC DNA]</scope>
    <source>
        <strain evidence="8">Lor287</strain>
    </source>
</reference>
<name>A0AAP0BWQ9_9ASPA</name>
<accession>A0AAP0BWQ9</accession>
<proteinExistence type="predicted"/>
<dbReference type="GO" id="GO:0022857">
    <property type="term" value="F:transmembrane transporter activity"/>
    <property type="evidence" value="ECO:0007669"/>
    <property type="project" value="InterPro"/>
</dbReference>
<feature type="domain" description="Major facilitator superfamily (MFS) profile" evidence="7">
    <location>
        <begin position="47"/>
        <end position="253"/>
    </location>
</feature>
<feature type="transmembrane region" description="Helical" evidence="6">
    <location>
        <begin position="82"/>
        <end position="102"/>
    </location>
</feature>
<dbReference type="GO" id="GO:0016020">
    <property type="term" value="C:membrane"/>
    <property type="evidence" value="ECO:0007669"/>
    <property type="project" value="UniProtKB-SubCell"/>
</dbReference>
<dbReference type="GO" id="GO:0055062">
    <property type="term" value="P:phosphate ion homeostasis"/>
    <property type="evidence" value="ECO:0007669"/>
    <property type="project" value="TreeGrafter"/>
</dbReference>
<comment type="caution">
    <text evidence="8">The sequence shown here is derived from an EMBL/GenBank/DDBJ whole genome shotgun (WGS) entry which is preliminary data.</text>
</comment>
<evidence type="ECO:0000256" key="2">
    <source>
        <dbReference type="ARBA" id="ARBA00022692"/>
    </source>
</evidence>
<evidence type="ECO:0000256" key="6">
    <source>
        <dbReference type="SAM" id="Phobius"/>
    </source>
</evidence>
<dbReference type="EMBL" id="JBBWWQ010000003">
    <property type="protein sequence ID" value="KAK8951629.1"/>
    <property type="molecule type" value="Genomic_DNA"/>
</dbReference>